<dbReference type="InterPro" id="IPR022645">
    <property type="entry name" value="SecD/SecF_bac"/>
</dbReference>
<dbReference type="Pfam" id="PF07549">
    <property type="entry name" value="Sec_GG"/>
    <property type="match status" value="1"/>
</dbReference>
<dbReference type="PANTHER" id="PTHR30081">
    <property type="entry name" value="PROTEIN-EXPORT MEMBRANE PROTEIN SEC"/>
    <property type="match status" value="1"/>
</dbReference>
<dbReference type="Gene3D" id="1.20.1640.10">
    <property type="entry name" value="Multidrug efflux transporter AcrB transmembrane domain"/>
    <property type="match status" value="1"/>
</dbReference>
<keyword evidence="7 12" id="KW-0811">Translocation</keyword>
<dbReference type="InterPro" id="IPR022813">
    <property type="entry name" value="SecD/SecF_arch_bac"/>
</dbReference>
<keyword evidence="15" id="KW-1185">Reference proteome</keyword>
<dbReference type="NCBIfam" id="TIGR00966">
    <property type="entry name" value="transloc_SecF"/>
    <property type="match status" value="1"/>
</dbReference>
<evidence type="ECO:0000256" key="5">
    <source>
        <dbReference type="ARBA" id="ARBA00022927"/>
    </source>
</evidence>
<dbReference type="EMBL" id="FXTI01000001">
    <property type="protein sequence ID" value="SMO38597.1"/>
    <property type="molecule type" value="Genomic_DNA"/>
</dbReference>
<dbReference type="AlphaFoldDB" id="A0A521AUV7"/>
<dbReference type="InterPro" id="IPR048634">
    <property type="entry name" value="SecD_SecF_C"/>
</dbReference>
<evidence type="ECO:0000256" key="9">
    <source>
        <dbReference type="ARBA" id="ARBA00059018"/>
    </source>
</evidence>
<comment type="similarity">
    <text evidence="10">In the C-terminal section; belongs to the SecD/SecF family. SecF subfamily.</text>
</comment>
<dbReference type="GO" id="GO:0043952">
    <property type="term" value="P:protein transport by the Sec complex"/>
    <property type="evidence" value="ECO:0007669"/>
    <property type="project" value="UniProtKB-UniRule"/>
</dbReference>
<dbReference type="PRINTS" id="PR01755">
    <property type="entry name" value="SECFTRNLCASE"/>
</dbReference>
<proteinExistence type="inferred from homology"/>
<evidence type="ECO:0000256" key="7">
    <source>
        <dbReference type="ARBA" id="ARBA00023010"/>
    </source>
</evidence>
<evidence type="ECO:0000256" key="6">
    <source>
        <dbReference type="ARBA" id="ARBA00022989"/>
    </source>
</evidence>
<dbReference type="HAMAP" id="MF_01464_B">
    <property type="entry name" value="SecF_B"/>
    <property type="match status" value="1"/>
</dbReference>
<feature type="transmembrane region" description="Helical" evidence="12">
    <location>
        <begin position="126"/>
        <end position="146"/>
    </location>
</feature>
<evidence type="ECO:0000256" key="12">
    <source>
        <dbReference type="HAMAP-Rule" id="MF_01464"/>
    </source>
</evidence>
<dbReference type="GO" id="GO:0005886">
    <property type="term" value="C:plasma membrane"/>
    <property type="evidence" value="ECO:0007669"/>
    <property type="project" value="UniProtKB-SubCell"/>
</dbReference>
<dbReference type="PANTHER" id="PTHR30081:SF8">
    <property type="entry name" value="PROTEIN TRANSLOCASE SUBUNIT SECF"/>
    <property type="match status" value="1"/>
</dbReference>
<comment type="similarity">
    <text evidence="12">Belongs to the SecD/SecF family. SecF subfamily.</text>
</comment>
<name>A0A521AUV7_9BACL</name>
<feature type="transmembrane region" description="Helical" evidence="12">
    <location>
        <begin position="181"/>
        <end position="202"/>
    </location>
</feature>
<feature type="transmembrane region" description="Helical" evidence="12">
    <location>
        <begin position="231"/>
        <end position="253"/>
    </location>
</feature>
<keyword evidence="6 12" id="KW-1133">Transmembrane helix</keyword>
<evidence type="ECO:0000259" key="13">
    <source>
        <dbReference type="Pfam" id="PF02355"/>
    </source>
</evidence>
<dbReference type="InterPro" id="IPR055344">
    <property type="entry name" value="SecD_SecF_C_bact"/>
</dbReference>
<feature type="transmembrane region" description="Helical" evidence="12">
    <location>
        <begin position="153"/>
        <end position="175"/>
    </location>
</feature>
<dbReference type="SUPFAM" id="SSF82866">
    <property type="entry name" value="Multidrug efflux transporter AcrB transmembrane domain"/>
    <property type="match status" value="1"/>
</dbReference>
<evidence type="ECO:0000313" key="14">
    <source>
        <dbReference type="EMBL" id="SMO38597.1"/>
    </source>
</evidence>
<comment type="similarity">
    <text evidence="11">In the N-terminal section; belongs to the SecD/SecF family. SecD subfamily.</text>
</comment>
<evidence type="ECO:0000313" key="15">
    <source>
        <dbReference type="Proteomes" id="UP000315636"/>
    </source>
</evidence>
<dbReference type="GO" id="GO:0015450">
    <property type="term" value="F:protein-transporting ATPase activity"/>
    <property type="evidence" value="ECO:0007669"/>
    <property type="project" value="InterPro"/>
</dbReference>
<comment type="function">
    <text evidence="9 12">Part of the Sec protein translocase complex. Interacts with the SecYEG preprotein conducting channel. SecDF uses the proton motive force (PMF) to complete protein translocation after the ATP-dependent function of SecA.</text>
</comment>
<dbReference type="GO" id="GO:0065002">
    <property type="term" value="P:intracellular protein transmembrane transport"/>
    <property type="evidence" value="ECO:0007669"/>
    <property type="project" value="UniProtKB-UniRule"/>
</dbReference>
<dbReference type="GO" id="GO:0006605">
    <property type="term" value="P:protein targeting"/>
    <property type="evidence" value="ECO:0007669"/>
    <property type="project" value="UniProtKB-UniRule"/>
</dbReference>
<evidence type="ECO:0000256" key="8">
    <source>
        <dbReference type="ARBA" id="ARBA00023136"/>
    </source>
</evidence>
<keyword evidence="2 12" id="KW-0813">Transport</keyword>
<organism evidence="14 15">
    <name type="scientific">Melghirimyces algeriensis</name>
    <dbReference type="NCBI Taxonomy" id="910412"/>
    <lineage>
        <taxon>Bacteria</taxon>
        <taxon>Bacillati</taxon>
        <taxon>Bacillota</taxon>
        <taxon>Bacilli</taxon>
        <taxon>Bacillales</taxon>
        <taxon>Thermoactinomycetaceae</taxon>
        <taxon>Melghirimyces</taxon>
    </lineage>
</organism>
<protein>
    <recommendedName>
        <fullName evidence="12">Protein-export membrane protein SecF</fullName>
    </recommendedName>
</protein>
<keyword evidence="3 12" id="KW-1003">Cell membrane</keyword>
<accession>A0A521AUV7</accession>
<sequence length="302" mass="34046">MNFNLDFVGRRKLFLIISAVILGVGILSLLLQGLNLGVDFVSGTRVDIKIYKPYSLEEAKDHLEEMGYKSPDARKAGENNERLIFRTSQVLSPDEVDDIEKTFRDAYGKQVRVNEQKVDPIIGRELARNAFISVLIASVGIILYVTLRFEYRFAIAAVLALFHDALFVIGIFSLFQWEVDLVFIAAVLTIVGYSVNDTIVIFDRIWESMSFDNPKTWEDLKQTVNGSLQRTLVRSLNTSLTVVFAALTLFIFGGESIRYFSLALLLGLLSGTYSSVFVASQIWVGWKWRSMQKSTLKAQSAE</sequence>
<evidence type="ECO:0000256" key="2">
    <source>
        <dbReference type="ARBA" id="ARBA00022448"/>
    </source>
</evidence>
<dbReference type="InterPro" id="IPR005665">
    <property type="entry name" value="SecF_bac"/>
</dbReference>
<keyword evidence="8 12" id="KW-0472">Membrane</keyword>
<evidence type="ECO:0000256" key="10">
    <source>
        <dbReference type="ARBA" id="ARBA00060856"/>
    </source>
</evidence>
<dbReference type="NCBIfam" id="TIGR00916">
    <property type="entry name" value="2A0604s01"/>
    <property type="match status" value="1"/>
</dbReference>
<evidence type="ECO:0000256" key="11">
    <source>
        <dbReference type="ARBA" id="ARBA00061053"/>
    </source>
</evidence>
<evidence type="ECO:0000256" key="1">
    <source>
        <dbReference type="ARBA" id="ARBA00004651"/>
    </source>
</evidence>
<gene>
    <name evidence="12" type="primary">secF</name>
    <name evidence="14" type="ORF">SAMN06264849_101355</name>
</gene>
<dbReference type="FunFam" id="1.20.1640.10:FF:000024">
    <property type="entry name" value="Multifunctional fusion protein"/>
    <property type="match status" value="1"/>
</dbReference>
<feature type="domain" description="Protein export membrane protein SecD/SecF C-terminal" evidence="13">
    <location>
        <begin position="100"/>
        <end position="287"/>
    </location>
</feature>
<evidence type="ECO:0000256" key="3">
    <source>
        <dbReference type="ARBA" id="ARBA00022475"/>
    </source>
</evidence>
<feature type="transmembrane region" description="Helical" evidence="12">
    <location>
        <begin position="12"/>
        <end position="31"/>
    </location>
</feature>
<dbReference type="InterPro" id="IPR022646">
    <property type="entry name" value="SecD/SecF_CS"/>
</dbReference>
<keyword evidence="5 12" id="KW-0653">Protein transport</keyword>
<reference evidence="14 15" key="1">
    <citation type="submission" date="2017-05" db="EMBL/GenBank/DDBJ databases">
        <authorList>
            <person name="Varghese N."/>
            <person name="Submissions S."/>
        </authorList>
    </citation>
    <scope>NUCLEOTIDE SEQUENCE [LARGE SCALE GENOMIC DNA]</scope>
    <source>
        <strain evidence="14 15">DSM 45474</strain>
    </source>
</reference>
<comment type="subcellular location">
    <subcellularLocation>
        <location evidence="1 12">Cell membrane</location>
        <topology evidence="1 12">Multi-pass membrane protein</topology>
    </subcellularLocation>
</comment>
<evidence type="ECO:0000256" key="4">
    <source>
        <dbReference type="ARBA" id="ARBA00022692"/>
    </source>
</evidence>
<dbReference type="Pfam" id="PF02355">
    <property type="entry name" value="SecD_SecF_C"/>
    <property type="match status" value="1"/>
</dbReference>
<dbReference type="Proteomes" id="UP000315636">
    <property type="component" value="Unassembled WGS sequence"/>
</dbReference>
<keyword evidence="4 12" id="KW-0812">Transmembrane</keyword>
<feature type="transmembrane region" description="Helical" evidence="12">
    <location>
        <begin position="259"/>
        <end position="284"/>
    </location>
</feature>
<comment type="subunit">
    <text evidence="12">Forms a complex with SecD. Part of the essential Sec protein translocation apparatus which comprises SecA, SecYEG and auxiliary proteins SecDF. Other proteins may also be involved.</text>
</comment>